<dbReference type="AlphaFoldDB" id="A0A9Q3SWB9"/>
<dbReference type="Proteomes" id="UP000752647">
    <property type="component" value="Unassembled WGS sequence"/>
</dbReference>
<dbReference type="RefSeq" id="WP_097001372.1">
    <property type="nucleotide sequence ID" value="NZ_CBCPIF010000001.1"/>
</dbReference>
<dbReference type="Pfam" id="PF03641">
    <property type="entry name" value="Lysine_decarbox"/>
    <property type="match status" value="1"/>
</dbReference>
<dbReference type="InterPro" id="IPR005269">
    <property type="entry name" value="LOG"/>
</dbReference>
<protein>
    <recommendedName>
        <fullName evidence="2">Cytokinin riboside 5'-monophosphate phosphoribohydrolase</fullName>
        <ecNumber evidence="2">3.2.2.n1</ecNumber>
    </recommendedName>
</protein>
<accession>A0A9Q3SWB9</accession>
<evidence type="ECO:0000313" key="4">
    <source>
        <dbReference type="Proteomes" id="UP000752647"/>
    </source>
</evidence>
<keyword evidence="2" id="KW-0203">Cytokinin biosynthesis</keyword>
<sequence length="191" mass="21160">MTVQSIAVFMGAQFGNDPEYTIIAEKLGQLIAEKKLKLVYGGGRDGLMGATALSTMAHGGEVIGITPNNLAEDAISPEQVTRLIEVDSMSERKDLMMRYADAFVVLPGGFGTLEELAQVLSWAKIGLHDKPLVLLNINGFYDSLWAWLKETVTNGFVAEHELQHVQLFDNIDDTLIYINQFNVLIHETNDY</sequence>
<gene>
    <name evidence="3" type="ORF">KIJ12_01270</name>
</gene>
<comment type="similarity">
    <text evidence="1 2">Belongs to the LOG family.</text>
</comment>
<dbReference type="GO" id="GO:0009691">
    <property type="term" value="P:cytokinin biosynthetic process"/>
    <property type="evidence" value="ECO:0007669"/>
    <property type="project" value="UniProtKB-UniRule"/>
</dbReference>
<comment type="caution">
    <text evidence="3">The sequence shown here is derived from an EMBL/GenBank/DDBJ whole genome shotgun (WGS) entry which is preliminary data.</text>
</comment>
<dbReference type="GO" id="GO:0016799">
    <property type="term" value="F:hydrolase activity, hydrolyzing N-glycosyl compounds"/>
    <property type="evidence" value="ECO:0007669"/>
    <property type="project" value="TreeGrafter"/>
</dbReference>
<evidence type="ECO:0000256" key="2">
    <source>
        <dbReference type="RuleBase" id="RU363015"/>
    </source>
</evidence>
<dbReference type="EMBL" id="JAHBFI010000001">
    <property type="protein sequence ID" value="MBZ5961807.1"/>
    <property type="molecule type" value="Genomic_DNA"/>
</dbReference>
<dbReference type="EC" id="3.2.2.n1" evidence="2"/>
<name>A0A9Q3SWB9_9LACO</name>
<reference evidence="3" key="1">
    <citation type="submission" date="2021-05" db="EMBL/GenBank/DDBJ databases">
        <title>Pangenome of Leuconostoc gelidum warrants species status for Leuconostoc gelidum subsp. gasicomitatum.</title>
        <authorList>
            <person name="Johansson P."/>
            <person name="Sade E."/>
            <person name="Hultman J."/>
            <person name="Auvinen P."/>
            <person name="Bjorkroth J."/>
        </authorList>
    </citation>
    <scope>NUCLEOTIDE SEQUENCE</scope>
    <source>
        <strain evidence="3">A.21.4</strain>
    </source>
</reference>
<dbReference type="GO" id="GO:0005829">
    <property type="term" value="C:cytosol"/>
    <property type="evidence" value="ECO:0007669"/>
    <property type="project" value="TreeGrafter"/>
</dbReference>
<keyword evidence="2" id="KW-0378">Hydrolase</keyword>
<proteinExistence type="inferred from homology"/>
<dbReference type="SUPFAM" id="SSF102405">
    <property type="entry name" value="MCP/YpsA-like"/>
    <property type="match status" value="1"/>
</dbReference>
<evidence type="ECO:0000256" key="1">
    <source>
        <dbReference type="ARBA" id="ARBA00006763"/>
    </source>
</evidence>
<dbReference type="NCBIfam" id="TIGR00730">
    <property type="entry name" value="Rossman fold protein, TIGR00730 family"/>
    <property type="match status" value="1"/>
</dbReference>
<evidence type="ECO:0000313" key="3">
    <source>
        <dbReference type="EMBL" id="MBZ5961807.1"/>
    </source>
</evidence>
<dbReference type="Gene3D" id="3.40.50.450">
    <property type="match status" value="1"/>
</dbReference>
<dbReference type="PANTHER" id="PTHR31223:SF70">
    <property type="entry name" value="LOG FAMILY PROTEIN YJL055W"/>
    <property type="match status" value="1"/>
</dbReference>
<dbReference type="PANTHER" id="PTHR31223">
    <property type="entry name" value="LOG FAMILY PROTEIN YJL055W"/>
    <property type="match status" value="1"/>
</dbReference>
<organism evidence="3 4">
    <name type="scientific">Leuconostoc gasicomitatum</name>
    <dbReference type="NCBI Taxonomy" id="115778"/>
    <lineage>
        <taxon>Bacteria</taxon>
        <taxon>Bacillati</taxon>
        <taxon>Bacillota</taxon>
        <taxon>Bacilli</taxon>
        <taxon>Lactobacillales</taxon>
        <taxon>Lactobacillaceae</taxon>
        <taxon>Leuconostoc</taxon>
        <taxon>Leuconostoc gelidum group</taxon>
    </lineage>
</organism>
<dbReference type="InterPro" id="IPR031100">
    <property type="entry name" value="LOG_fam"/>
</dbReference>